<organism evidence="1 2">
    <name type="scientific">Bradyrhizobium retamae</name>
    <dbReference type="NCBI Taxonomy" id="1300035"/>
    <lineage>
        <taxon>Bacteria</taxon>
        <taxon>Pseudomonadati</taxon>
        <taxon>Pseudomonadota</taxon>
        <taxon>Alphaproteobacteria</taxon>
        <taxon>Hyphomicrobiales</taxon>
        <taxon>Nitrobacteraceae</taxon>
        <taxon>Bradyrhizobium</taxon>
    </lineage>
</organism>
<evidence type="ECO:0000313" key="1">
    <source>
        <dbReference type="EMBL" id="KRR18483.1"/>
    </source>
</evidence>
<comment type="caution">
    <text evidence="1">The sequence shown here is derived from an EMBL/GenBank/DDBJ whole genome shotgun (WGS) entry which is preliminary data.</text>
</comment>
<dbReference type="EMBL" id="LLYA01000195">
    <property type="protein sequence ID" value="KRR18483.1"/>
    <property type="molecule type" value="Genomic_DNA"/>
</dbReference>
<proteinExistence type="predicted"/>
<dbReference type="Proteomes" id="UP000052023">
    <property type="component" value="Unassembled WGS sequence"/>
</dbReference>
<dbReference type="AlphaFoldDB" id="A0A0R3MLY4"/>
<accession>A0A0R3MLY4</accession>
<evidence type="ECO:0000313" key="2">
    <source>
        <dbReference type="Proteomes" id="UP000052023"/>
    </source>
</evidence>
<name>A0A0R3MLY4_9BRAD</name>
<gene>
    <name evidence="1" type="ORF">CQ13_34950</name>
</gene>
<keyword evidence="2" id="KW-1185">Reference proteome</keyword>
<sequence>MDRTATAAGLLKLKSIMNLARGSASTPRLEMSWLPCPRAELDLASVDRLVAMATHPAQSRFVSHVMPTPWLTLHRDLLYGAI</sequence>
<dbReference type="RefSeq" id="WP_156434069.1">
    <property type="nucleotide sequence ID" value="NZ_LLYA01000195.1"/>
</dbReference>
<reference evidence="1 2" key="1">
    <citation type="submission" date="2014-03" db="EMBL/GenBank/DDBJ databases">
        <title>Bradyrhizobium valentinum sp. nov., isolated from effective nodules of Lupinus mariae-josephae, a lupine endemic of basic-lime soils in Eastern Spain.</title>
        <authorList>
            <person name="Duran D."/>
            <person name="Rey L."/>
            <person name="Navarro A."/>
            <person name="Busquets A."/>
            <person name="Imperial J."/>
            <person name="Ruiz-Argueso T."/>
        </authorList>
    </citation>
    <scope>NUCLEOTIDE SEQUENCE [LARGE SCALE GENOMIC DNA]</scope>
    <source>
        <strain evidence="1 2">Ro19</strain>
    </source>
</reference>
<protein>
    <submittedName>
        <fullName evidence="1">Uncharacterized protein</fullName>
    </submittedName>
</protein>